<dbReference type="Pfam" id="PF00153">
    <property type="entry name" value="Mito_carr"/>
    <property type="match status" value="3"/>
</dbReference>
<protein>
    <submittedName>
        <fullName evidence="11">Uncharacterized protein</fullName>
    </submittedName>
</protein>
<accession>A0A7S3JG27</accession>
<dbReference type="GO" id="GO:0031966">
    <property type="term" value="C:mitochondrial membrane"/>
    <property type="evidence" value="ECO:0007669"/>
    <property type="project" value="UniProtKB-SubCell"/>
</dbReference>
<dbReference type="AlphaFoldDB" id="A0A7S3JG27"/>
<feature type="repeat" description="Solcar" evidence="9">
    <location>
        <begin position="102"/>
        <end position="191"/>
    </location>
</feature>
<feature type="repeat" description="Solcar" evidence="9">
    <location>
        <begin position="198"/>
        <end position="283"/>
    </location>
</feature>
<evidence type="ECO:0000256" key="2">
    <source>
        <dbReference type="ARBA" id="ARBA00006375"/>
    </source>
</evidence>
<keyword evidence="5" id="KW-0677">Repeat</keyword>
<evidence type="ECO:0000256" key="7">
    <source>
        <dbReference type="ARBA" id="ARBA00023128"/>
    </source>
</evidence>
<dbReference type="InterPro" id="IPR049563">
    <property type="entry name" value="TXTP-like"/>
</dbReference>
<evidence type="ECO:0000256" key="3">
    <source>
        <dbReference type="ARBA" id="ARBA00022448"/>
    </source>
</evidence>
<evidence type="ECO:0000313" key="11">
    <source>
        <dbReference type="EMBL" id="CAE0352332.1"/>
    </source>
</evidence>
<evidence type="ECO:0000256" key="10">
    <source>
        <dbReference type="RuleBase" id="RU000488"/>
    </source>
</evidence>
<keyword evidence="7" id="KW-0496">Mitochondrion</keyword>
<feature type="repeat" description="Solcar" evidence="9">
    <location>
        <begin position="12"/>
        <end position="97"/>
    </location>
</feature>
<keyword evidence="8 9" id="KW-0472">Membrane</keyword>
<dbReference type="PANTHER" id="PTHR45788">
    <property type="entry name" value="SUCCINATE/FUMARATE MITOCHONDRIAL TRANSPORTER-RELATED"/>
    <property type="match status" value="1"/>
</dbReference>
<evidence type="ECO:0000256" key="4">
    <source>
        <dbReference type="ARBA" id="ARBA00022692"/>
    </source>
</evidence>
<dbReference type="SUPFAM" id="SSF103506">
    <property type="entry name" value="Mitochondrial carrier"/>
    <property type="match status" value="1"/>
</dbReference>
<keyword evidence="3 10" id="KW-0813">Transport</keyword>
<dbReference type="EMBL" id="HBII01026883">
    <property type="protein sequence ID" value="CAE0352332.1"/>
    <property type="molecule type" value="Transcribed_RNA"/>
</dbReference>
<dbReference type="GO" id="GO:0006843">
    <property type="term" value="P:mitochondrial citrate transmembrane transport"/>
    <property type="evidence" value="ECO:0007669"/>
    <property type="project" value="TreeGrafter"/>
</dbReference>
<dbReference type="GO" id="GO:0071913">
    <property type="term" value="F:citrate secondary active transmembrane transporter activity"/>
    <property type="evidence" value="ECO:0007669"/>
    <property type="project" value="TreeGrafter"/>
</dbReference>
<keyword evidence="6" id="KW-1133">Transmembrane helix</keyword>
<gene>
    <name evidence="11" type="ORF">EHAR0213_LOCUS11248</name>
</gene>
<evidence type="ECO:0000256" key="6">
    <source>
        <dbReference type="ARBA" id="ARBA00022989"/>
    </source>
</evidence>
<dbReference type="PANTHER" id="PTHR45788:SF4">
    <property type="entry name" value="TRICARBOXYLATE TRANSPORT PROTEIN, MITOCHONDRIAL"/>
    <property type="match status" value="1"/>
</dbReference>
<dbReference type="PROSITE" id="PS50920">
    <property type="entry name" value="SOLCAR"/>
    <property type="match status" value="3"/>
</dbReference>
<dbReference type="InterPro" id="IPR002067">
    <property type="entry name" value="MCP"/>
</dbReference>
<evidence type="ECO:0000256" key="1">
    <source>
        <dbReference type="ARBA" id="ARBA00004225"/>
    </source>
</evidence>
<proteinExistence type="inferred from homology"/>
<sequence length="292" mass="31893">MTNTSSSSTKKMTPGQAAIVGGIAGALEITAAYPVEFSKVIMQLYPKYNNMGFINVIKHTIRKDGFFGLYRGYNLLLAAGVPKAYVRFGTYEYLTQNVITTKSIVNTTVCGAIAGALEGLLVHVPVENMKVKLIHDRFKNPPQFKNIFHGIYKVATEKGINGLTSGTAITMMKEGSNHAIRFPLFMGLQTLANKFIHNQVLRDLTAGAATGIFCVAINQPLDVIKTNLQGLNAHKFKGTVDCAKQIVRHEGVMGLYKGVKPRMARVAIEVSVTFASYNAIKETVLKYLEAAE</sequence>
<evidence type="ECO:0000256" key="8">
    <source>
        <dbReference type="ARBA" id="ARBA00023136"/>
    </source>
</evidence>
<evidence type="ECO:0000256" key="5">
    <source>
        <dbReference type="ARBA" id="ARBA00022737"/>
    </source>
</evidence>
<evidence type="ECO:0000256" key="9">
    <source>
        <dbReference type="PROSITE-ProRule" id="PRU00282"/>
    </source>
</evidence>
<organism evidence="11">
    <name type="scientific">Euplotes harpa</name>
    <dbReference type="NCBI Taxonomy" id="151035"/>
    <lineage>
        <taxon>Eukaryota</taxon>
        <taxon>Sar</taxon>
        <taxon>Alveolata</taxon>
        <taxon>Ciliophora</taxon>
        <taxon>Intramacronucleata</taxon>
        <taxon>Spirotrichea</taxon>
        <taxon>Hypotrichia</taxon>
        <taxon>Euplotida</taxon>
        <taxon>Euplotidae</taxon>
        <taxon>Euplotes</taxon>
    </lineage>
</organism>
<comment type="similarity">
    <text evidence="2 10">Belongs to the mitochondrial carrier (TC 2.A.29) family.</text>
</comment>
<keyword evidence="4 9" id="KW-0812">Transmembrane</keyword>
<comment type="subcellular location">
    <subcellularLocation>
        <location evidence="1">Mitochondrion membrane</location>
        <topology evidence="1">Multi-pass membrane protein</topology>
    </subcellularLocation>
</comment>
<name>A0A7S3JG27_9SPIT</name>
<dbReference type="PRINTS" id="PR00926">
    <property type="entry name" value="MITOCARRIER"/>
</dbReference>
<reference evidence="11" key="1">
    <citation type="submission" date="2021-01" db="EMBL/GenBank/DDBJ databases">
        <authorList>
            <person name="Corre E."/>
            <person name="Pelletier E."/>
            <person name="Niang G."/>
            <person name="Scheremetjew M."/>
            <person name="Finn R."/>
            <person name="Kale V."/>
            <person name="Holt S."/>
            <person name="Cochrane G."/>
            <person name="Meng A."/>
            <person name="Brown T."/>
            <person name="Cohen L."/>
        </authorList>
    </citation>
    <scope>NUCLEOTIDE SEQUENCE</scope>
    <source>
        <strain evidence="11">FSP1.4</strain>
    </source>
</reference>
<dbReference type="InterPro" id="IPR023395">
    <property type="entry name" value="MCP_dom_sf"/>
</dbReference>
<dbReference type="Gene3D" id="1.50.40.10">
    <property type="entry name" value="Mitochondrial carrier domain"/>
    <property type="match status" value="1"/>
</dbReference>
<dbReference type="InterPro" id="IPR018108">
    <property type="entry name" value="MCP_transmembrane"/>
</dbReference>